<evidence type="ECO:0000256" key="6">
    <source>
        <dbReference type="ARBA" id="ARBA00022670"/>
    </source>
</evidence>
<dbReference type="InterPro" id="IPR001967">
    <property type="entry name" value="Peptidase_S11_N"/>
</dbReference>
<evidence type="ECO:0000256" key="5">
    <source>
        <dbReference type="ARBA" id="ARBA00022645"/>
    </source>
</evidence>
<feature type="binding site" evidence="14">
    <location>
        <position position="262"/>
    </location>
    <ligand>
        <name>substrate</name>
    </ligand>
</feature>
<dbReference type="GO" id="GO:0008360">
    <property type="term" value="P:regulation of cell shape"/>
    <property type="evidence" value="ECO:0007669"/>
    <property type="project" value="UniProtKB-KW"/>
</dbReference>
<dbReference type="PANTHER" id="PTHR21581:SF11">
    <property type="entry name" value="D-ALANYL-D-ALANINE CARBOXYPEPTIDASE DACA"/>
    <property type="match status" value="1"/>
</dbReference>
<keyword evidence="8" id="KW-0378">Hydrolase</keyword>
<proteinExistence type="inferred from homology"/>
<sequence length="443" mass="48528">MIVQMVKSKVIKVCMLACITLGVLGMQMPAHAQQNVGPDIKASAAILVEASTGKIIYEKNIDQSLPIASMTKMMSAYLIQEAVKEGKLSWDDDILISEYVHKISQNTTLSNVPLEVGQTYKAKELYEASAIYSANGATIALAEKIAGSEHAFVDRMNKKAEELGLEGFKFVNSTGLNNADLQGNHHPKTSPTDENMLSARGCAQLAYHLMKDFPNVLDVASVPSLEFQANKYDPSKGKVLMKNWNWMLKGLVMEYEGMDGLKTGTTDAAGPSFTGTAKRGDVRFISVVMNATDRVTKEARFIETKKLLDYGFNNFEMKDAYPAGYAIEGKETLPVSKGKEDVVKIGTKEAMPVLVAKGSEAAYSPAYKLDESLLEDGKVAAPIEEGSKVGTVYLEGNDFLYKDMAQVDLVAQETVEKANWFMLSLYAIGDFFSSIWSTVIGWF</sequence>
<keyword evidence="19" id="KW-1185">Reference proteome</keyword>
<dbReference type="GO" id="GO:0006508">
    <property type="term" value="P:proteolysis"/>
    <property type="evidence" value="ECO:0007669"/>
    <property type="project" value="UniProtKB-KW"/>
</dbReference>
<dbReference type="Gene3D" id="3.40.710.10">
    <property type="entry name" value="DD-peptidase/beta-lactamase superfamily"/>
    <property type="match status" value="1"/>
</dbReference>
<feature type="active site" description="Proton acceptor" evidence="13">
    <location>
        <position position="72"/>
    </location>
</feature>
<name>A0A917AWZ6_9BACI</name>
<dbReference type="Pfam" id="PF07943">
    <property type="entry name" value="PBP5_C"/>
    <property type="match status" value="1"/>
</dbReference>
<keyword evidence="7 16" id="KW-0732">Signal</keyword>
<dbReference type="Proteomes" id="UP000605259">
    <property type="component" value="Unassembled WGS sequence"/>
</dbReference>
<dbReference type="GO" id="GO:0009252">
    <property type="term" value="P:peptidoglycan biosynthetic process"/>
    <property type="evidence" value="ECO:0007669"/>
    <property type="project" value="UniProtKB-KW"/>
</dbReference>
<dbReference type="PANTHER" id="PTHR21581">
    <property type="entry name" value="D-ALANYL-D-ALANINE CARBOXYPEPTIDASE"/>
    <property type="match status" value="1"/>
</dbReference>
<dbReference type="SUPFAM" id="SSF56601">
    <property type="entry name" value="beta-lactamase/transpeptidase-like"/>
    <property type="match status" value="1"/>
</dbReference>
<comment type="caution">
    <text evidence="18">The sequence shown here is derived from an EMBL/GenBank/DDBJ whole genome shotgun (WGS) entry which is preliminary data.</text>
</comment>
<feature type="chain" id="PRO_5037824164" description="serine-type D-Ala-D-Ala carboxypeptidase" evidence="16">
    <location>
        <begin position="33"/>
        <end position="443"/>
    </location>
</feature>
<keyword evidence="10" id="KW-0573">Peptidoglycan synthesis</keyword>
<comment type="pathway">
    <text evidence="2">Cell wall biogenesis; peptidoglycan biosynthesis.</text>
</comment>
<keyword evidence="11" id="KW-0961">Cell wall biogenesis/degradation</keyword>
<keyword evidence="5 18" id="KW-0121">Carboxypeptidase</keyword>
<protein>
    <recommendedName>
        <fullName evidence="4">serine-type D-Ala-D-Ala carboxypeptidase</fullName>
        <ecNumber evidence="4">3.4.16.4</ecNumber>
    </recommendedName>
</protein>
<dbReference type="Pfam" id="PF00768">
    <property type="entry name" value="Peptidase_S11"/>
    <property type="match status" value="1"/>
</dbReference>
<dbReference type="InterPro" id="IPR037167">
    <property type="entry name" value="Peptidase_S11_C_sf"/>
</dbReference>
<dbReference type="Gene3D" id="2.60.410.10">
    <property type="entry name" value="D-Ala-D-Ala carboxypeptidase, C-terminal domain"/>
    <property type="match status" value="1"/>
</dbReference>
<feature type="signal peptide" evidence="16">
    <location>
        <begin position="1"/>
        <end position="32"/>
    </location>
</feature>
<evidence type="ECO:0000256" key="11">
    <source>
        <dbReference type="ARBA" id="ARBA00023316"/>
    </source>
</evidence>
<accession>A0A917AWZ6</accession>
<organism evidence="18 19">
    <name type="scientific">Priestia taiwanensis</name>
    <dbReference type="NCBI Taxonomy" id="1347902"/>
    <lineage>
        <taxon>Bacteria</taxon>
        <taxon>Bacillati</taxon>
        <taxon>Bacillota</taxon>
        <taxon>Bacilli</taxon>
        <taxon>Bacillales</taxon>
        <taxon>Bacillaceae</taxon>
        <taxon>Priestia</taxon>
    </lineage>
</organism>
<dbReference type="InterPro" id="IPR012907">
    <property type="entry name" value="Peptidase_S11_C"/>
</dbReference>
<feature type="active site" description="Acyl-ester intermediate" evidence="13">
    <location>
        <position position="69"/>
    </location>
</feature>
<evidence type="ECO:0000256" key="14">
    <source>
        <dbReference type="PIRSR" id="PIRSR618044-2"/>
    </source>
</evidence>
<evidence type="ECO:0000256" key="10">
    <source>
        <dbReference type="ARBA" id="ARBA00022984"/>
    </source>
</evidence>
<dbReference type="SMART" id="SM00936">
    <property type="entry name" value="PBP5_C"/>
    <property type="match status" value="1"/>
</dbReference>
<dbReference type="InterPro" id="IPR015956">
    <property type="entry name" value="Peniciliin-bd_prot_C_sf"/>
</dbReference>
<evidence type="ECO:0000256" key="12">
    <source>
        <dbReference type="ARBA" id="ARBA00034000"/>
    </source>
</evidence>
<gene>
    <name evidence="18" type="primary">dacA</name>
    <name evidence="18" type="ORF">GCM10007140_38990</name>
</gene>
<comment type="catalytic activity">
    <reaction evidence="12">
        <text>Preferential cleavage: (Ac)2-L-Lys-D-Ala-|-D-Ala. Also transpeptidation of peptidyl-alanyl moieties that are N-acyl substituents of D-alanine.</text>
        <dbReference type="EC" id="3.4.16.4"/>
    </reaction>
</comment>
<comment type="function">
    <text evidence="1">Removes C-terminal D-alanyl residues from sugar-peptide cell wall precursors.</text>
</comment>
<feature type="active site" evidence="13">
    <location>
        <position position="133"/>
    </location>
</feature>
<evidence type="ECO:0000256" key="16">
    <source>
        <dbReference type="SAM" id="SignalP"/>
    </source>
</evidence>
<dbReference type="EC" id="3.4.16.4" evidence="4"/>
<dbReference type="GO" id="GO:0071555">
    <property type="term" value="P:cell wall organization"/>
    <property type="evidence" value="ECO:0007669"/>
    <property type="project" value="UniProtKB-KW"/>
</dbReference>
<evidence type="ECO:0000256" key="13">
    <source>
        <dbReference type="PIRSR" id="PIRSR618044-1"/>
    </source>
</evidence>
<keyword evidence="6" id="KW-0645">Protease</keyword>
<feature type="domain" description="Peptidase S11 D-Ala-D-Ala carboxypeptidase A C-terminal" evidence="17">
    <location>
        <begin position="315"/>
        <end position="417"/>
    </location>
</feature>
<dbReference type="InterPro" id="IPR012338">
    <property type="entry name" value="Beta-lactam/transpept-like"/>
</dbReference>
<dbReference type="EMBL" id="BMFK01000012">
    <property type="protein sequence ID" value="GGE85823.1"/>
    <property type="molecule type" value="Genomic_DNA"/>
</dbReference>
<dbReference type="AlphaFoldDB" id="A0A917AWZ6"/>
<dbReference type="SUPFAM" id="SSF69189">
    <property type="entry name" value="Penicillin-binding protein associated domain"/>
    <property type="match status" value="1"/>
</dbReference>
<dbReference type="GO" id="GO:0009002">
    <property type="term" value="F:serine-type D-Ala-D-Ala carboxypeptidase activity"/>
    <property type="evidence" value="ECO:0007669"/>
    <property type="project" value="UniProtKB-EC"/>
</dbReference>
<evidence type="ECO:0000256" key="4">
    <source>
        <dbReference type="ARBA" id="ARBA00012448"/>
    </source>
</evidence>
<evidence type="ECO:0000256" key="9">
    <source>
        <dbReference type="ARBA" id="ARBA00022960"/>
    </source>
</evidence>
<evidence type="ECO:0000256" key="2">
    <source>
        <dbReference type="ARBA" id="ARBA00004752"/>
    </source>
</evidence>
<evidence type="ECO:0000256" key="3">
    <source>
        <dbReference type="ARBA" id="ARBA00007164"/>
    </source>
</evidence>
<evidence type="ECO:0000256" key="7">
    <source>
        <dbReference type="ARBA" id="ARBA00022729"/>
    </source>
</evidence>
<evidence type="ECO:0000256" key="1">
    <source>
        <dbReference type="ARBA" id="ARBA00003217"/>
    </source>
</evidence>
<dbReference type="PRINTS" id="PR00725">
    <property type="entry name" value="DADACBPTASE1"/>
</dbReference>
<reference evidence="18" key="2">
    <citation type="submission" date="2020-09" db="EMBL/GenBank/DDBJ databases">
        <authorList>
            <person name="Sun Q."/>
            <person name="Zhou Y."/>
        </authorList>
    </citation>
    <scope>NUCLEOTIDE SEQUENCE</scope>
    <source>
        <strain evidence="18">CGMCC 1.12698</strain>
    </source>
</reference>
<evidence type="ECO:0000313" key="19">
    <source>
        <dbReference type="Proteomes" id="UP000605259"/>
    </source>
</evidence>
<dbReference type="InterPro" id="IPR018044">
    <property type="entry name" value="Peptidase_S11"/>
</dbReference>
<comment type="similarity">
    <text evidence="3 15">Belongs to the peptidase S11 family.</text>
</comment>
<evidence type="ECO:0000259" key="17">
    <source>
        <dbReference type="SMART" id="SM00936"/>
    </source>
</evidence>
<evidence type="ECO:0000313" key="18">
    <source>
        <dbReference type="EMBL" id="GGE85823.1"/>
    </source>
</evidence>
<evidence type="ECO:0000256" key="15">
    <source>
        <dbReference type="RuleBase" id="RU004016"/>
    </source>
</evidence>
<evidence type="ECO:0000256" key="8">
    <source>
        <dbReference type="ARBA" id="ARBA00022801"/>
    </source>
</evidence>
<keyword evidence="9" id="KW-0133">Cell shape</keyword>
<reference evidence="18" key="1">
    <citation type="journal article" date="2014" name="Int. J. Syst. Evol. Microbiol.">
        <title>Complete genome sequence of Corynebacterium casei LMG S-19264T (=DSM 44701T), isolated from a smear-ripened cheese.</title>
        <authorList>
            <consortium name="US DOE Joint Genome Institute (JGI-PGF)"/>
            <person name="Walter F."/>
            <person name="Albersmeier A."/>
            <person name="Kalinowski J."/>
            <person name="Ruckert C."/>
        </authorList>
    </citation>
    <scope>NUCLEOTIDE SEQUENCE</scope>
    <source>
        <strain evidence="18">CGMCC 1.12698</strain>
    </source>
</reference>